<evidence type="ECO:0000313" key="2">
    <source>
        <dbReference type="EMBL" id="OEH79609.1"/>
    </source>
</evidence>
<dbReference type="Pfam" id="PF22516">
    <property type="entry name" value="PreP_C"/>
    <property type="match status" value="1"/>
</dbReference>
<dbReference type="Proteomes" id="UP000095192">
    <property type="component" value="Unassembled WGS sequence"/>
</dbReference>
<feature type="domain" description="Presequence protease mitochondrial-type C-terminal" evidence="1">
    <location>
        <begin position="4"/>
        <end position="159"/>
    </location>
</feature>
<dbReference type="GO" id="GO:0016485">
    <property type="term" value="P:protein processing"/>
    <property type="evidence" value="ECO:0007669"/>
    <property type="project" value="TreeGrafter"/>
</dbReference>
<dbReference type="PANTHER" id="PTHR43016">
    <property type="entry name" value="PRESEQUENCE PROTEASE"/>
    <property type="match status" value="1"/>
</dbReference>
<dbReference type="InterPro" id="IPR055130">
    <property type="entry name" value="PreP_C"/>
</dbReference>
<name>A0A1D3D840_9EIME</name>
<sequence>MASSGSSLRGQDFVVAASISTHHLWKKVREIGGAYGAGFVFDASGLFCFTSFRDPQLVKTLRAYKETPAFLRKWAASMTESDVRRAIIAVLRDLDAPLPSDQKGTKSLWQLIARQTEAHRRQFRKEILSTTPADFVSFAERLEEALLSEQGQHVAVVGSEDACNEAEKSDPSLSLKVIDVFNENASKTNSRGMQNDTQVISA</sequence>
<keyword evidence="2" id="KW-0645">Protease</keyword>
<dbReference type="VEuPathDB" id="ToxoDB:cyc_05174"/>
<dbReference type="InterPro" id="IPR011249">
    <property type="entry name" value="Metalloenz_LuxS/M16"/>
</dbReference>
<keyword evidence="2" id="KW-0482">Metalloprotease</keyword>
<dbReference type="Gene3D" id="3.30.830.10">
    <property type="entry name" value="Metalloenzyme, LuxS/M16 peptidase-like"/>
    <property type="match status" value="1"/>
</dbReference>
<dbReference type="GO" id="GO:0046872">
    <property type="term" value="F:metal ion binding"/>
    <property type="evidence" value="ECO:0007669"/>
    <property type="project" value="InterPro"/>
</dbReference>
<reference evidence="2 3" key="1">
    <citation type="journal article" date="2016" name="BMC Genomics">
        <title>Comparative genomics reveals Cyclospora cayetanensis possesses coccidia-like metabolism and invasion components but unique surface antigens.</title>
        <authorList>
            <person name="Liu S."/>
            <person name="Wang L."/>
            <person name="Zheng H."/>
            <person name="Xu Z."/>
            <person name="Roellig D.M."/>
            <person name="Li N."/>
            <person name="Frace M.A."/>
            <person name="Tang K."/>
            <person name="Arrowood M.J."/>
            <person name="Moss D.M."/>
            <person name="Zhang L."/>
            <person name="Feng Y."/>
            <person name="Xiao L."/>
        </authorList>
    </citation>
    <scope>NUCLEOTIDE SEQUENCE [LARGE SCALE GENOMIC DNA]</scope>
    <source>
        <strain evidence="2 3">CHN_HEN01</strain>
    </source>
</reference>
<comment type="caution">
    <text evidence="2">The sequence shown here is derived from an EMBL/GenBank/DDBJ whole genome shotgun (WGS) entry which is preliminary data.</text>
</comment>
<dbReference type="AlphaFoldDB" id="A0A1D3D840"/>
<evidence type="ECO:0000313" key="3">
    <source>
        <dbReference type="Proteomes" id="UP000095192"/>
    </source>
</evidence>
<accession>A0A1D3D840</accession>
<keyword evidence="2" id="KW-0378">Hydrolase</keyword>
<proteinExistence type="predicted"/>
<dbReference type="GO" id="GO:0004222">
    <property type="term" value="F:metalloendopeptidase activity"/>
    <property type="evidence" value="ECO:0007669"/>
    <property type="project" value="TreeGrafter"/>
</dbReference>
<gene>
    <name evidence="2" type="ORF">cyc_05174</name>
</gene>
<dbReference type="InParanoid" id="A0A1D3D840"/>
<dbReference type="PANTHER" id="PTHR43016:SF13">
    <property type="entry name" value="PRESEQUENCE PROTEASE, MITOCHONDRIAL"/>
    <property type="match status" value="1"/>
</dbReference>
<protein>
    <submittedName>
        <fullName evidence="2">Zinc metalloprotease</fullName>
    </submittedName>
</protein>
<keyword evidence="3" id="KW-1185">Reference proteome</keyword>
<dbReference type="EMBL" id="JROU02000329">
    <property type="protein sequence ID" value="OEH79609.1"/>
    <property type="molecule type" value="Genomic_DNA"/>
</dbReference>
<organism evidence="2 3">
    <name type="scientific">Cyclospora cayetanensis</name>
    <dbReference type="NCBI Taxonomy" id="88456"/>
    <lineage>
        <taxon>Eukaryota</taxon>
        <taxon>Sar</taxon>
        <taxon>Alveolata</taxon>
        <taxon>Apicomplexa</taxon>
        <taxon>Conoidasida</taxon>
        <taxon>Coccidia</taxon>
        <taxon>Eucoccidiorida</taxon>
        <taxon>Eimeriorina</taxon>
        <taxon>Eimeriidae</taxon>
        <taxon>Cyclospora</taxon>
    </lineage>
</organism>
<evidence type="ECO:0000259" key="1">
    <source>
        <dbReference type="Pfam" id="PF22516"/>
    </source>
</evidence>
<dbReference type="SUPFAM" id="SSF63411">
    <property type="entry name" value="LuxS/MPP-like metallohydrolase"/>
    <property type="match status" value="1"/>
</dbReference>
<dbReference type="VEuPathDB" id="ToxoDB:LOC34624361"/>